<evidence type="ECO:0000256" key="9">
    <source>
        <dbReference type="ARBA" id="ARBA00022989"/>
    </source>
</evidence>
<keyword evidence="11 16" id="KW-0472">Membrane</keyword>
<proteinExistence type="inferred from homology"/>
<dbReference type="InterPro" id="IPR043130">
    <property type="entry name" value="CDP-OH_PTrfase_TM_dom"/>
</dbReference>
<evidence type="ECO:0000256" key="14">
    <source>
        <dbReference type="ARBA" id="ARBA00032361"/>
    </source>
</evidence>
<feature type="transmembrane region" description="Helical" evidence="16">
    <location>
        <begin position="54"/>
        <end position="72"/>
    </location>
</feature>
<dbReference type="KEGG" id="msea:METESE_37130"/>
<evidence type="ECO:0000256" key="7">
    <source>
        <dbReference type="ARBA" id="ARBA00022679"/>
    </source>
</evidence>
<feature type="transmembrane region" description="Helical" evidence="16">
    <location>
        <begin position="124"/>
        <end position="143"/>
    </location>
</feature>
<keyword evidence="8 16" id="KW-0812">Transmembrane</keyword>
<evidence type="ECO:0000256" key="2">
    <source>
        <dbReference type="ARBA" id="ARBA00004127"/>
    </source>
</evidence>
<dbReference type="InterPro" id="IPR000462">
    <property type="entry name" value="CDP-OH_P_trans"/>
</dbReference>
<evidence type="ECO:0000256" key="13">
    <source>
        <dbReference type="ARBA" id="ARBA00023264"/>
    </source>
</evidence>
<dbReference type="GO" id="GO:0003882">
    <property type="term" value="F:CDP-diacylglycerol-serine O-phosphatidyltransferase activity"/>
    <property type="evidence" value="ECO:0007669"/>
    <property type="project" value="UniProtKB-EC"/>
</dbReference>
<feature type="transmembrane region" description="Helical" evidence="16">
    <location>
        <begin position="217"/>
        <end position="235"/>
    </location>
</feature>
<evidence type="ECO:0000256" key="15">
    <source>
        <dbReference type="RuleBase" id="RU003750"/>
    </source>
</evidence>
<evidence type="ECO:0000256" key="10">
    <source>
        <dbReference type="ARBA" id="ARBA00023098"/>
    </source>
</evidence>
<keyword evidence="6" id="KW-0444">Lipid biosynthesis</keyword>
<dbReference type="PANTHER" id="PTHR14269">
    <property type="entry name" value="CDP-DIACYLGLYCEROL--GLYCEROL-3-PHOSPHATE 3-PHOSPHATIDYLTRANSFERASE-RELATED"/>
    <property type="match status" value="1"/>
</dbReference>
<comment type="similarity">
    <text evidence="3 15">Belongs to the CDP-alcohol phosphatidyltransferase class-I family.</text>
</comment>
<comment type="catalytic activity">
    <reaction evidence="1">
        <text>a CDP-1,2-diacyl-sn-glycerol + L-serine = a 1,2-diacyl-sn-glycero-3-phospho-L-serine + CMP + H(+)</text>
        <dbReference type="Rhea" id="RHEA:16913"/>
        <dbReference type="ChEBI" id="CHEBI:15378"/>
        <dbReference type="ChEBI" id="CHEBI:33384"/>
        <dbReference type="ChEBI" id="CHEBI:57262"/>
        <dbReference type="ChEBI" id="CHEBI:58332"/>
        <dbReference type="ChEBI" id="CHEBI:60377"/>
        <dbReference type="EC" id="2.7.8.8"/>
    </reaction>
</comment>
<dbReference type="GO" id="GO:0012505">
    <property type="term" value="C:endomembrane system"/>
    <property type="evidence" value="ECO:0007669"/>
    <property type="project" value="UniProtKB-SubCell"/>
</dbReference>
<evidence type="ECO:0000256" key="3">
    <source>
        <dbReference type="ARBA" id="ARBA00010441"/>
    </source>
</evidence>
<comment type="subcellular location">
    <subcellularLocation>
        <location evidence="2">Endomembrane system</location>
        <topology evidence="2">Multi-pass membrane protein</topology>
    </subcellularLocation>
</comment>
<keyword evidence="12" id="KW-0594">Phospholipid biosynthesis</keyword>
<dbReference type="PROSITE" id="PS00379">
    <property type="entry name" value="CDP_ALCOHOL_P_TRANSF"/>
    <property type="match status" value="1"/>
</dbReference>
<dbReference type="NCBIfam" id="TIGR00473">
    <property type="entry name" value="pssA"/>
    <property type="match status" value="1"/>
</dbReference>
<dbReference type="InterPro" id="IPR050324">
    <property type="entry name" value="CDP-alcohol_PTase-I"/>
</dbReference>
<sequence length="282" mass="30799">MRQRMNPEERRERRRRVVARSKFALPSAVTLLSVLCGFSSVVMSINAAGGHPGVYFLWSAGLLLAAGVFDGLDGRIARATNTATEFGVQLDSLADVLSFGMAPAILAYRYGFFQLGLTDPTLRAVGWGASFFFVACGALRLARFNVQVGSVDSRFFVGMPIPAGAACVAAVILCWPHSPAEAWVAYAFAAELFLVGLLMVSTVRFPSFKKRSQTRNGARLATLTVLLVLASIPLLRERFFVVFFAAFITGSLLMNLAWRFGWRGVEPPLREHRRAEDGPEAS</sequence>
<protein>
    <recommendedName>
        <fullName evidence="5">CDP-diacylglycerol--serine O-phosphatidyltransferase</fullName>
        <ecNumber evidence="4">2.7.8.8</ecNumber>
    </recommendedName>
    <alternativeName>
        <fullName evidence="14">Phosphatidylserine synthase</fullName>
    </alternativeName>
</protein>
<evidence type="ECO:0000256" key="12">
    <source>
        <dbReference type="ARBA" id="ARBA00023209"/>
    </source>
</evidence>
<evidence type="ECO:0000256" key="11">
    <source>
        <dbReference type="ARBA" id="ARBA00023136"/>
    </source>
</evidence>
<dbReference type="RefSeq" id="WP_243335755.1">
    <property type="nucleotide sequence ID" value="NZ_AP027081.1"/>
</dbReference>
<keyword evidence="7 15" id="KW-0808">Transferase</keyword>
<dbReference type="InterPro" id="IPR004533">
    <property type="entry name" value="CDP-diaglyc--ser_O-PTrfase"/>
</dbReference>
<evidence type="ECO:0000313" key="18">
    <source>
        <dbReference type="Proteomes" id="UP001228113"/>
    </source>
</evidence>
<dbReference type="InterPro" id="IPR048254">
    <property type="entry name" value="CDP_ALCOHOL_P_TRANSF_CS"/>
</dbReference>
<evidence type="ECO:0000256" key="16">
    <source>
        <dbReference type="SAM" id="Phobius"/>
    </source>
</evidence>
<keyword evidence="13" id="KW-1208">Phospholipid metabolism</keyword>
<dbReference type="Gene3D" id="1.20.120.1760">
    <property type="match status" value="1"/>
</dbReference>
<dbReference type="GO" id="GO:0008654">
    <property type="term" value="P:phospholipid biosynthetic process"/>
    <property type="evidence" value="ECO:0007669"/>
    <property type="project" value="UniProtKB-KW"/>
</dbReference>
<feature type="transmembrane region" description="Helical" evidence="16">
    <location>
        <begin position="184"/>
        <end position="205"/>
    </location>
</feature>
<feature type="transmembrane region" description="Helical" evidence="16">
    <location>
        <begin position="241"/>
        <end position="260"/>
    </location>
</feature>
<dbReference type="Proteomes" id="UP001228113">
    <property type="component" value="Chromosome"/>
</dbReference>
<dbReference type="EMBL" id="AP027081">
    <property type="protein sequence ID" value="BDU78755.1"/>
    <property type="molecule type" value="Genomic_DNA"/>
</dbReference>
<dbReference type="AlphaFoldDB" id="A0AA48KF68"/>
<evidence type="ECO:0000256" key="4">
    <source>
        <dbReference type="ARBA" id="ARBA00013174"/>
    </source>
</evidence>
<feature type="transmembrane region" description="Helical" evidence="16">
    <location>
        <begin position="155"/>
        <end position="178"/>
    </location>
</feature>
<organism evidence="17 18">
    <name type="scientific">Mesoterricola sediminis</name>
    <dbReference type="NCBI Taxonomy" id="2927980"/>
    <lineage>
        <taxon>Bacteria</taxon>
        <taxon>Pseudomonadati</taxon>
        <taxon>Acidobacteriota</taxon>
        <taxon>Holophagae</taxon>
        <taxon>Holophagales</taxon>
        <taxon>Holophagaceae</taxon>
        <taxon>Mesoterricola</taxon>
    </lineage>
</organism>
<dbReference type="Pfam" id="PF01066">
    <property type="entry name" value="CDP-OH_P_transf"/>
    <property type="match status" value="1"/>
</dbReference>
<dbReference type="PANTHER" id="PTHR14269:SF61">
    <property type="entry name" value="CDP-DIACYLGLYCEROL--SERINE O-PHOSPHATIDYLTRANSFERASE"/>
    <property type="match status" value="1"/>
</dbReference>
<evidence type="ECO:0000256" key="8">
    <source>
        <dbReference type="ARBA" id="ARBA00022692"/>
    </source>
</evidence>
<evidence type="ECO:0000256" key="6">
    <source>
        <dbReference type="ARBA" id="ARBA00022516"/>
    </source>
</evidence>
<evidence type="ECO:0000256" key="1">
    <source>
        <dbReference type="ARBA" id="ARBA00000287"/>
    </source>
</evidence>
<accession>A0AA48KF68</accession>
<keyword evidence="9 16" id="KW-1133">Transmembrane helix</keyword>
<dbReference type="EC" id="2.7.8.8" evidence="4"/>
<keyword evidence="18" id="KW-1185">Reference proteome</keyword>
<evidence type="ECO:0000256" key="5">
    <source>
        <dbReference type="ARBA" id="ARBA00017171"/>
    </source>
</evidence>
<keyword evidence="10" id="KW-0443">Lipid metabolism</keyword>
<reference evidence="17" key="1">
    <citation type="journal article" date="2023" name="Int. J. Syst. Evol. Microbiol.">
        <title>Mesoterricola silvestris gen. nov., sp. nov., Mesoterricola sediminis sp. nov., Geothrix oryzae sp. nov., Geothrix edaphica sp. nov., Geothrix rubra sp. nov., and Geothrix limicola sp. nov., six novel members of Acidobacteriota isolated from soils.</title>
        <authorList>
            <person name="Itoh H."/>
            <person name="Sugisawa Y."/>
            <person name="Mise K."/>
            <person name="Xu Z."/>
            <person name="Kuniyasu M."/>
            <person name="Ushijima N."/>
            <person name="Kawano K."/>
            <person name="Kobayashi E."/>
            <person name="Shiratori Y."/>
            <person name="Masuda Y."/>
            <person name="Senoo K."/>
        </authorList>
    </citation>
    <scope>NUCLEOTIDE SEQUENCE</scope>
    <source>
        <strain evidence="17">W786</strain>
    </source>
</reference>
<feature type="transmembrane region" description="Helical" evidence="16">
    <location>
        <begin position="93"/>
        <end position="112"/>
    </location>
</feature>
<dbReference type="GO" id="GO:0016020">
    <property type="term" value="C:membrane"/>
    <property type="evidence" value="ECO:0007669"/>
    <property type="project" value="InterPro"/>
</dbReference>
<name>A0AA48KF68_9BACT</name>
<gene>
    <name evidence="17" type="primary">pssA</name>
    <name evidence="17" type="ORF">METESE_37130</name>
</gene>
<evidence type="ECO:0000313" key="17">
    <source>
        <dbReference type="EMBL" id="BDU78755.1"/>
    </source>
</evidence>